<dbReference type="Proteomes" id="UP000199048">
    <property type="component" value="Unassembled WGS sequence"/>
</dbReference>
<evidence type="ECO:0000313" key="3">
    <source>
        <dbReference type="Proteomes" id="UP000199048"/>
    </source>
</evidence>
<gene>
    <name evidence="2" type="ORF">SAMN05192568_1009135</name>
</gene>
<feature type="compositionally biased region" description="Basic residues" evidence="1">
    <location>
        <begin position="1"/>
        <end position="10"/>
    </location>
</feature>
<proteinExistence type="predicted"/>
<protein>
    <submittedName>
        <fullName evidence="2">Uncharacterized protein</fullName>
    </submittedName>
</protein>
<evidence type="ECO:0000256" key="1">
    <source>
        <dbReference type="SAM" id="MobiDB-lite"/>
    </source>
</evidence>
<name>A0A1I4K3Y6_9HYPH</name>
<dbReference type="AlphaFoldDB" id="A0A1I4K3Y6"/>
<accession>A0A1I4K3Y6</accession>
<keyword evidence="3" id="KW-1185">Reference proteome</keyword>
<reference evidence="3" key="1">
    <citation type="submission" date="2016-10" db="EMBL/GenBank/DDBJ databases">
        <authorList>
            <person name="Varghese N."/>
            <person name="Submissions S."/>
        </authorList>
    </citation>
    <scope>NUCLEOTIDE SEQUENCE [LARGE SCALE GENOMIC DNA]</scope>
    <source>
        <strain evidence="3">BL36</strain>
    </source>
</reference>
<feature type="region of interest" description="Disordered" evidence="1">
    <location>
        <begin position="1"/>
        <end position="48"/>
    </location>
</feature>
<evidence type="ECO:0000313" key="2">
    <source>
        <dbReference type="EMBL" id="SFL73455.1"/>
    </source>
</evidence>
<feature type="compositionally biased region" description="Basic and acidic residues" evidence="1">
    <location>
        <begin position="29"/>
        <end position="41"/>
    </location>
</feature>
<dbReference type="EMBL" id="FOTK01000009">
    <property type="protein sequence ID" value="SFL73455.1"/>
    <property type="molecule type" value="Genomic_DNA"/>
</dbReference>
<organism evidence="2 3">
    <name type="scientific">Methylobacterium pseudosasicola</name>
    <dbReference type="NCBI Taxonomy" id="582667"/>
    <lineage>
        <taxon>Bacteria</taxon>
        <taxon>Pseudomonadati</taxon>
        <taxon>Pseudomonadota</taxon>
        <taxon>Alphaproteobacteria</taxon>
        <taxon>Hyphomicrobiales</taxon>
        <taxon>Methylobacteriaceae</taxon>
        <taxon>Methylobacterium</taxon>
    </lineage>
</organism>
<sequence>MRRSAAKLRRGPVEPGAGSLFAEMPADSSKNRQADGPDGRLFEGYAPAPRSSTITARRFWDQHEMSLHTATGRSLP</sequence>